<evidence type="ECO:0000256" key="1">
    <source>
        <dbReference type="ARBA" id="ARBA00022801"/>
    </source>
</evidence>
<dbReference type="InterPro" id="IPR006683">
    <property type="entry name" value="Thioestr_dom"/>
</dbReference>
<proteinExistence type="predicted"/>
<gene>
    <name evidence="3" type="ORF">MGWOODY_Mmi1739</name>
</gene>
<dbReference type="GO" id="GO:0005829">
    <property type="term" value="C:cytosol"/>
    <property type="evidence" value="ECO:0007669"/>
    <property type="project" value="TreeGrafter"/>
</dbReference>
<dbReference type="SUPFAM" id="SSF54637">
    <property type="entry name" value="Thioesterase/thiol ester dehydrase-isomerase"/>
    <property type="match status" value="1"/>
</dbReference>
<dbReference type="NCBIfam" id="TIGR00369">
    <property type="entry name" value="unchar_dom_1"/>
    <property type="match status" value="1"/>
</dbReference>
<feature type="domain" description="Thioesterase" evidence="2">
    <location>
        <begin position="48"/>
        <end position="125"/>
    </location>
</feature>
<accession>A0A160VER6</accession>
<dbReference type="EMBL" id="FAXC01000160">
    <property type="protein sequence ID" value="CUV09028.1"/>
    <property type="molecule type" value="Genomic_DNA"/>
</dbReference>
<protein>
    <submittedName>
        <fullName evidence="3">ComA operon protein 2</fullName>
    </submittedName>
</protein>
<dbReference type="InterPro" id="IPR029069">
    <property type="entry name" value="HotDog_dom_sf"/>
</dbReference>
<sequence>MKTKDKTRKINEFNAKTMVGHIGIEIMEVGENFVSGRMPVDERTTQPYGLLHGGASVAFAESLGSLAGSFHVDLEKEAVVGIEINANHLKSVRSGWVYGKATPVKIGKRIQVWNINITNEDKEAVCISRLTLAVVKSGEYNNSFTKE</sequence>
<dbReference type="Pfam" id="PF03061">
    <property type="entry name" value="4HBT"/>
    <property type="match status" value="1"/>
</dbReference>
<keyword evidence="1" id="KW-0378">Hydrolase</keyword>
<dbReference type="InterPro" id="IPR003736">
    <property type="entry name" value="PAAI_dom"/>
</dbReference>
<dbReference type="PANTHER" id="PTHR43240:SF5">
    <property type="entry name" value="1,4-DIHYDROXY-2-NAPHTHOYL-COA THIOESTERASE 1"/>
    <property type="match status" value="1"/>
</dbReference>
<name>A0A160VER6_9ZZZZ</name>
<dbReference type="CDD" id="cd03443">
    <property type="entry name" value="PaaI_thioesterase"/>
    <property type="match status" value="1"/>
</dbReference>
<organism evidence="3">
    <name type="scientific">hydrothermal vent metagenome</name>
    <dbReference type="NCBI Taxonomy" id="652676"/>
    <lineage>
        <taxon>unclassified sequences</taxon>
        <taxon>metagenomes</taxon>
        <taxon>ecological metagenomes</taxon>
    </lineage>
</organism>
<evidence type="ECO:0000259" key="2">
    <source>
        <dbReference type="Pfam" id="PF03061"/>
    </source>
</evidence>
<dbReference type="GO" id="GO:0061522">
    <property type="term" value="F:1,4-dihydroxy-2-naphthoyl-CoA thioesterase activity"/>
    <property type="evidence" value="ECO:0007669"/>
    <property type="project" value="TreeGrafter"/>
</dbReference>
<dbReference type="PANTHER" id="PTHR43240">
    <property type="entry name" value="1,4-DIHYDROXY-2-NAPHTHOYL-COA THIOESTERASE 1"/>
    <property type="match status" value="1"/>
</dbReference>
<dbReference type="AlphaFoldDB" id="A0A160VER6"/>
<reference evidence="3" key="1">
    <citation type="submission" date="2015-10" db="EMBL/GenBank/DDBJ databases">
        <authorList>
            <person name="Gilbert D.G."/>
        </authorList>
    </citation>
    <scope>NUCLEOTIDE SEQUENCE</scope>
</reference>
<evidence type="ECO:0000313" key="3">
    <source>
        <dbReference type="EMBL" id="CUV09028.1"/>
    </source>
</evidence>
<dbReference type="Gene3D" id="3.10.129.10">
    <property type="entry name" value="Hotdog Thioesterase"/>
    <property type="match status" value="1"/>
</dbReference>